<dbReference type="AlphaFoldDB" id="A0ABD0URN8"/>
<feature type="transmembrane region" description="Helical" evidence="1">
    <location>
        <begin position="54"/>
        <end position="71"/>
    </location>
</feature>
<reference evidence="2 3" key="1">
    <citation type="journal article" date="2024" name="Plant Biotechnol. J.">
        <title>Dendrobium thyrsiflorum genome and its molecular insights into genes involved in important horticultural traits.</title>
        <authorList>
            <person name="Chen B."/>
            <person name="Wang J.Y."/>
            <person name="Zheng P.J."/>
            <person name="Li K.L."/>
            <person name="Liang Y.M."/>
            <person name="Chen X.F."/>
            <person name="Zhang C."/>
            <person name="Zhao X."/>
            <person name="He X."/>
            <person name="Zhang G.Q."/>
            <person name="Liu Z.J."/>
            <person name="Xu Q."/>
        </authorList>
    </citation>
    <scope>NUCLEOTIDE SEQUENCE [LARGE SCALE GENOMIC DNA]</scope>
    <source>
        <strain evidence="2">GZMU011</strain>
    </source>
</reference>
<dbReference type="Proteomes" id="UP001552299">
    <property type="component" value="Unassembled WGS sequence"/>
</dbReference>
<organism evidence="2 3">
    <name type="scientific">Dendrobium thyrsiflorum</name>
    <name type="common">Pinecone-like raceme dendrobium</name>
    <name type="synonym">Orchid</name>
    <dbReference type="NCBI Taxonomy" id="117978"/>
    <lineage>
        <taxon>Eukaryota</taxon>
        <taxon>Viridiplantae</taxon>
        <taxon>Streptophyta</taxon>
        <taxon>Embryophyta</taxon>
        <taxon>Tracheophyta</taxon>
        <taxon>Spermatophyta</taxon>
        <taxon>Magnoliopsida</taxon>
        <taxon>Liliopsida</taxon>
        <taxon>Asparagales</taxon>
        <taxon>Orchidaceae</taxon>
        <taxon>Epidendroideae</taxon>
        <taxon>Malaxideae</taxon>
        <taxon>Dendrobiinae</taxon>
        <taxon>Dendrobium</taxon>
    </lineage>
</organism>
<feature type="transmembrane region" description="Helical" evidence="1">
    <location>
        <begin position="83"/>
        <end position="103"/>
    </location>
</feature>
<accession>A0ABD0URN8</accession>
<protein>
    <submittedName>
        <fullName evidence="2">Uncharacterized protein</fullName>
    </submittedName>
</protein>
<name>A0ABD0URN8_DENTH</name>
<comment type="caution">
    <text evidence="2">The sequence shown here is derived from an EMBL/GenBank/DDBJ whole genome shotgun (WGS) entry which is preliminary data.</text>
</comment>
<evidence type="ECO:0000256" key="1">
    <source>
        <dbReference type="SAM" id="Phobius"/>
    </source>
</evidence>
<sequence length="143" mass="16954">MPLKESTVTKRWAVSPSRHLESESYSMNMISIYFFIQLMCHINYNRIVQHKLSYIYEVNNLLPILFFFFQLDFNSRKVHLLEYFLACATLGKLSTAIVFNYTINMKRGKKERKEMIITFNISTASKYMQEKMMIALIQKFGGH</sequence>
<keyword evidence="1" id="KW-0472">Membrane</keyword>
<keyword evidence="1" id="KW-1133">Transmembrane helix</keyword>
<gene>
    <name evidence="2" type="ORF">M5K25_016456</name>
</gene>
<keyword evidence="1" id="KW-0812">Transmembrane</keyword>
<evidence type="ECO:0000313" key="2">
    <source>
        <dbReference type="EMBL" id="KAL0913026.1"/>
    </source>
</evidence>
<dbReference type="EMBL" id="JANQDX010000013">
    <property type="protein sequence ID" value="KAL0913026.1"/>
    <property type="molecule type" value="Genomic_DNA"/>
</dbReference>
<proteinExistence type="predicted"/>
<evidence type="ECO:0000313" key="3">
    <source>
        <dbReference type="Proteomes" id="UP001552299"/>
    </source>
</evidence>
<keyword evidence="3" id="KW-1185">Reference proteome</keyword>